<protein>
    <submittedName>
        <fullName evidence="2">Uncharacterized protein</fullName>
    </submittedName>
</protein>
<evidence type="ECO:0000313" key="3">
    <source>
        <dbReference type="Proteomes" id="UP000325313"/>
    </source>
</evidence>
<gene>
    <name evidence="2" type="ORF">PGTUg99_003971</name>
</gene>
<name>A0A5B0S3J3_PUCGR</name>
<dbReference type="EMBL" id="VDEP01000084">
    <property type="protein sequence ID" value="KAA1132312.1"/>
    <property type="molecule type" value="Genomic_DNA"/>
</dbReference>
<sequence>MTEQTQPPQAPKRGLDSHPPSTTHPRDIKARPDPLKAYTYPPSLPHRKFS</sequence>
<dbReference type="Proteomes" id="UP000325313">
    <property type="component" value="Unassembled WGS sequence"/>
</dbReference>
<proteinExistence type="predicted"/>
<comment type="caution">
    <text evidence="2">The sequence shown here is derived from an EMBL/GenBank/DDBJ whole genome shotgun (WGS) entry which is preliminary data.</text>
</comment>
<evidence type="ECO:0000313" key="2">
    <source>
        <dbReference type="EMBL" id="KAA1132312.1"/>
    </source>
</evidence>
<organism evidence="2 3">
    <name type="scientific">Puccinia graminis f. sp. tritici</name>
    <dbReference type="NCBI Taxonomy" id="56615"/>
    <lineage>
        <taxon>Eukaryota</taxon>
        <taxon>Fungi</taxon>
        <taxon>Dikarya</taxon>
        <taxon>Basidiomycota</taxon>
        <taxon>Pucciniomycotina</taxon>
        <taxon>Pucciniomycetes</taxon>
        <taxon>Pucciniales</taxon>
        <taxon>Pucciniaceae</taxon>
        <taxon>Puccinia</taxon>
    </lineage>
</organism>
<reference evidence="2 3" key="1">
    <citation type="submission" date="2019-05" db="EMBL/GenBank/DDBJ databases">
        <title>Emergence of the Ug99 lineage of the wheat stem rust pathogen through somatic hybridization.</title>
        <authorList>
            <person name="Li F."/>
            <person name="Upadhyaya N.M."/>
            <person name="Sperschneider J."/>
            <person name="Matny O."/>
            <person name="Nguyen-Phuc H."/>
            <person name="Mago R."/>
            <person name="Raley C."/>
            <person name="Miller M.E."/>
            <person name="Silverstein K.A.T."/>
            <person name="Henningsen E."/>
            <person name="Hirsch C.D."/>
            <person name="Visser B."/>
            <person name="Pretorius Z.A."/>
            <person name="Steffenson B.J."/>
            <person name="Schwessinger B."/>
            <person name="Dodds P.N."/>
            <person name="Figueroa M."/>
        </authorList>
    </citation>
    <scope>NUCLEOTIDE SEQUENCE [LARGE SCALE GENOMIC DNA]</scope>
    <source>
        <strain evidence="2 3">Ug99</strain>
    </source>
</reference>
<dbReference type="AlphaFoldDB" id="A0A5B0S3J3"/>
<evidence type="ECO:0000256" key="1">
    <source>
        <dbReference type="SAM" id="MobiDB-lite"/>
    </source>
</evidence>
<feature type="region of interest" description="Disordered" evidence="1">
    <location>
        <begin position="1"/>
        <end position="50"/>
    </location>
</feature>
<feature type="compositionally biased region" description="Basic and acidic residues" evidence="1">
    <location>
        <begin position="24"/>
        <end position="34"/>
    </location>
</feature>
<accession>A0A5B0S3J3</accession>